<dbReference type="SUPFAM" id="SSF48264">
    <property type="entry name" value="Cytochrome P450"/>
    <property type="match status" value="1"/>
</dbReference>
<keyword evidence="9" id="KW-0812">Transmembrane</keyword>
<evidence type="ECO:0000313" key="10">
    <source>
        <dbReference type="EMBL" id="KIW77817.1"/>
    </source>
</evidence>
<dbReference type="GO" id="GO:0020037">
    <property type="term" value="F:heme binding"/>
    <property type="evidence" value="ECO:0007669"/>
    <property type="project" value="InterPro"/>
</dbReference>
<keyword evidence="5 7" id="KW-0408">Iron</keyword>
<dbReference type="OrthoDB" id="3934656at2759"/>
<keyword evidence="7 8" id="KW-0349">Heme</keyword>
<reference evidence="10 11" key="1">
    <citation type="submission" date="2015-01" db="EMBL/GenBank/DDBJ databases">
        <title>The Genome Sequence of Fonsecaea pedrosoi CBS 271.37.</title>
        <authorList>
            <consortium name="The Broad Institute Genomics Platform"/>
            <person name="Cuomo C."/>
            <person name="de Hoog S."/>
            <person name="Gorbushina A."/>
            <person name="Stielow B."/>
            <person name="Teixiera M."/>
            <person name="Abouelleil A."/>
            <person name="Chapman S.B."/>
            <person name="Priest M."/>
            <person name="Young S.K."/>
            <person name="Wortman J."/>
            <person name="Nusbaum C."/>
            <person name="Birren B."/>
        </authorList>
    </citation>
    <scope>NUCLEOTIDE SEQUENCE [LARGE SCALE GENOMIC DNA]</scope>
    <source>
        <strain evidence="10 11">CBS 271.37</strain>
    </source>
</reference>
<evidence type="ECO:0000313" key="11">
    <source>
        <dbReference type="Proteomes" id="UP000053029"/>
    </source>
</evidence>
<proteinExistence type="inferred from homology"/>
<dbReference type="EMBL" id="KN846973">
    <property type="protein sequence ID" value="KIW77817.1"/>
    <property type="molecule type" value="Genomic_DNA"/>
</dbReference>
<evidence type="ECO:0000256" key="8">
    <source>
        <dbReference type="RuleBase" id="RU000461"/>
    </source>
</evidence>
<feature type="binding site" description="axial binding residue" evidence="7">
    <location>
        <position position="458"/>
    </location>
    <ligand>
        <name>heme</name>
        <dbReference type="ChEBI" id="CHEBI:30413"/>
    </ligand>
    <ligandPart>
        <name>Fe</name>
        <dbReference type="ChEBI" id="CHEBI:18248"/>
    </ligandPart>
</feature>
<dbReference type="PRINTS" id="PR00385">
    <property type="entry name" value="P450"/>
</dbReference>
<protein>
    <recommendedName>
        <fullName evidence="12">Cytochrome P450 oxidoreductase</fullName>
    </recommendedName>
</protein>
<dbReference type="GO" id="GO:0004497">
    <property type="term" value="F:monooxygenase activity"/>
    <property type="evidence" value="ECO:0007669"/>
    <property type="project" value="UniProtKB-KW"/>
</dbReference>
<evidence type="ECO:0008006" key="12">
    <source>
        <dbReference type="Google" id="ProtNLM"/>
    </source>
</evidence>
<dbReference type="HOGENOM" id="CLU_001570_14_0_1"/>
<evidence type="ECO:0000256" key="7">
    <source>
        <dbReference type="PIRSR" id="PIRSR602401-1"/>
    </source>
</evidence>
<dbReference type="Gene3D" id="1.10.630.10">
    <property type="entry name" value="Cytochrome P450"/>
    <property type="match status" value="1"/>
</dbReference>
<dbReference type="AlphaFoldDB" id="A0A0D2EU95"/>
<comment type="cofactor">
    <cofactor evidence="1 7">
        <name>heme</name>
        <dbReference type="ChEBI" id="CHEBI:30413"/>
    </cofactor>
</comment>
<keyword evidence="9" id="KW-1133">Transmembrane helix</keyword>
<evidence type="ECO:0000256" key="9">
    <source>
        <dbReference type="SAM" id="Phobius"/>
    </source>
</evidence>
<feature type="transmembrane region" description="Helical" evidence="9">
    <location>
        <begin position="12"/>
        <end position="33"/>
    </location>
</feature>
<dbReference type="PROSITE" id="PS00086">
    <property type="entry name" value="CYTOCHROME_P450"/>
    <property type="match status" value="1"/>
</dbReference>
<keyword evidence="11" id="KW-1185">Reference proteome</keyword>
<keyword evidence="3 7" id="KW-0479">Metal-binding</keyword>
<evidence type="ECO:0000256" key="6">
    <source>
        <dbReference type="ARBA" id="ARBA00023033"/>
    </source>
</evidence>
<dbReference type="RefSeq" id="XP_013281625.1">
    <property type="nucleotide sequence ID" value="XM_013426171.1"/>
</dbReference>
<evidence type="ECO:0000256" key="3">
    <source>
        <dbReference type="ARBA" id="ARBA00022723"/>
    </source>
</evidence>
<dbReference type="InterPro" id="IPR017972">
    <property type="entry name" value="Cyt_P450_CS"/>
</dbReference>
<keyword evidence="6 8" id="KW-0503">Monooxygenase</keyword>
<comment type="similarity">
    <text evidence="2 8">Belongs to the cytochrome P450 family.</text>
</comment>
<sequence length="517" mass="58719">MLSDPFRYTAPFMLPWALLPSLAVLYLLGWIVYCRTLHPLAKIPGPFLASVSRLWIMHQTSHGKMQDVQRELHRKYGPLIRIAPNEIACADPEAIPHIYRTTNALSKSDFYPVWGNKSFSKYPDHFSNTDEKLHAQRRRIISHVYSLSNVLRSERYIDNCSNLFMQRVGEFADRGEAFDLGQWLQMYAFDVVGELYFGKMFGFMEHRTDYESYIQSLDALLPVLAETALAPSYMRPFILGTSLLSPTVRKALKAIDHIAQAARDCVNRRLQALSTGSEDVRTDLLQQLFDISQEKGEKYDFKVGEIQYESYVAIFAGSDTTAIAMRSVIYHLLKNPTVYKEVTAEIDDADEHGLLSNPIQYSEAVTLPLLCACIKEAMRLHPSVGLTMPRVAPEGGLVLCGEVIPGGYRVGMNAAVVHHDQRIFGTDAAEFRPSRWLSADAKTMDKYMLHFGAGTRTCIGKNISLSELHKLVPQLLRTFDLELATDRPWDTQNFWFNKQTGLIARARRRRERVALSN</sequence>
<dbReference type="InterPro" id="IPR036396">
    <property type="entry name" value="Cyt_P450_sf"/>
</dbReference>
<gene>
    <name evidence="10" type="ORF">Z517_07650</name>
</gene>
<dbReference type="CDD" id="cd11060">
    <property type="entry name" value="CYP57A1-like"/>
    <property type="match status" value="1"/>
</dbReference>
<dbReference type="PANTHER" id="PTHR24305">
    <property type="entry name" value="CYTOCHROME P450"/>
    <property type="match status" value="1"/>
</dbReference>
<dbReference type="GeneID" id="25307140"/>
<dbReference type="STRING" id="1442368.A0A0D2EU95"/>
<keyword evidence="9" id="KW-0472">Membrane</keyword>
<evidence type="ECO:0000256" key="5">
    <source>
        <dbReference type="ARBA" id="ARBA00023004"/>
    </source>
</evidence>
<organism evidence="10 11">
    <name type="scientific">Fonsecaea pedrosoi CBS 271.37</name>
    <dbReference type="NCBI Taxonomy" id="1442368"/>
    <lineage>
        <taxon>Eukaryota</taxon>
        <taxon>Fungi</taxon>
        <taxon>Dikarya</taxon>
        <taxon>Ascomycota</taxon>
        <taxon>Pezizomycotina</taxon>
        <taxon>Eurotiomycetes</taxon>
        <taxon>Chaetothyriomycetidae</taxon>
        <taxon>Chaetothyriales</taxon>
        <taxon>Herpotrichiellaceae</taxon>
        <taxon>Fonsecaea</taxon>
    </lineage>
</organism>
<accession>A0A0D2EU95</accession>
<name>A0A0D2EU95_9EURO</name>
<evidence type="ECO:0000256" key="1">
    <source>
        <dbReference type="ARBA" id="ARBA00001971"/>
    </source>
</evidence>
<dbReference type="VEuPathDB" id="FungiDB:Z517_07650"/>
<dbReference type="Proteomes" id="UP000053029">
    <property type="component" value="Unassembled WGS sequence"/>
</dbReference>
<dbReference type="InterPro" id="IPR001128">
    <property type="entry name" value="Cyt_P450"/>
</dbReference>
<dbReference type="FunFam" id="1.10.630.10:FF:000050">
    <property type="entry name" value="Cytochrome P450 monooxygenase"/>
    <property type="match status" value="1"/>
</dbReference>
<dbReference type="InterPro" id="IPR002401">
    <property type="entry name" value="Cyt_P450_E_grp-I"/>
</dbReference>
<dbReference type="InterPro" id="IPR050121">
    <property type="entry name" value="Cytochrome_P450_monoxygenase"/>
</dbReference>
<dbReference type="Pfam" id="PF00067">
    <property type="entry name" value="p450"/>
    <property type="match status" value="1"/>
</dbReference>
<dbReference type="GO" id="GO:0005506">
    <property type="term" value="F:iron ion binding"/>
    <property type="evidence" value="ECO:0007669"/>
    <property type="project" value="InterPro"/>
</dbReference>
<dbReference type="PRINTS" id="PR00463">
    <property type="entry name" value="EP450I"/>
</dbReference>
<keyword evidence="4 8" id="KW-0560">Oxidoreductase</keyword>
<dbReference type="GO" id="GO:0016705">
    <property type="term" value="F:oxidoreductase activity, acting on paired donors, with incorporation or reduction of molecular oxygen"/>
    <property type="evidence" value="ECO:0007669"/>
    <property type="project" value="InterPro"/>
</dbReference>
<evidence type="ECO:0000256" key="2">
    <source>
        <dbReference type="ARBA" id="ARBA00010617"/>
    </source>
</evidence>
<evidence type="ECO:0000256" key="4">
    <source>
        <dbReference type="ARBA" id="ARBA00023002"/>
    </source>
</evidence>
<dbReference type="PANTHER" id="PTHR24305:SF229">
    <property type="entry name" value="P450, PUTATIVE (EUROFUNG)-RELATED"/>
    <property type="match status" value="1"/>
</dbReference>